<sequence length="119" mass="13946">ETFTPEHAQKIESNRKGGMRTGWQVTDLRLHTWRLQSVLDAYHARHIDLLLVSVEGHELQVLQSLDFSITDIKVIQVQIHDDQETIGDISRLLYKAGYRYPNRIGSFLYYSRKDFGTLW</sequence>
<reference evidence="2 3" key="1">
    <citation type="journal article" date="2015" name="Genome Biol. Evol.">
        <title>Comparative Genomics of a Bacterivorous Green Alga Reveals Evolutionary Causalities and Consequences of Phago-Mixotrophic Mode of Nutrition.</title>
        <authorList>
            <person name="Burns J.A."/>
            <person name="Paasch A."/>
            <person name="Narechania A."/>
            <person name="Kim E."/>
        </authorList>
    </citation>
    <scope>NUCLEOTIDE SEQUENCE [LARGE SCALE GENOMIC DNA]</scope>
    <source>
        <strain evidence="2 3">PLY_AMNH</strain>
    </source>
</reference>
<accession>A0AAE0ET03</accession>
<dbReference type="GO" id="GO:0005789">
    <property type="term" value="C:endoplasmic reticulum membrane"/>
    <property type="evidence" value="ECO:0007669"/>
    <property type="project" value="TreeGrafter"/>
</dbReference>
<dbReference type="Proteomes" id="UP001190700">
    <property type="component" value="Unassembled WGS sequence"/>
</dbReference>
<dbReference type="Gene3D" id="3.40.50.150">
    <property type="entry name" value="Vaccinia Virus protein VP39"/>
    <property type="match status" value="1"/>
</dbReference>
<dbReference type="GO" id="GO:0031902">
    <property type="term" value="C:late endosome membrane"/>
    <property type="evidence" value="ECO:0007669"/>
    <property type="project" value="TreeGrafter"/>
</dbReference>
<feature type="non-terminal residue" evidence="2">
    <location>
        <position position="1"/>
    </location>
</feature>
<dbReference type="Pfam" id="PF05050">
    <property type="entry name" value="Methyltransf_21"/>
    <property type="match status" value="1"/>
</dbReference>
<dbReference type="GO" id="GO:0016197">
    <property type="term" value="P:endosomal transport"/>
    <property type="evidence" value="ECO:0007669"/>
    <property type="project" value="TreeGrafter"/>
</dbReference>
<keyword evidence="3" id="KW-1185">Reference proteome</keyword>
<dbReference type="GO" id="GO:0006888">
    <property type="term" value="P:endoplasmic reticulum to Golgi vesicle-mediated transport"/>
    <property type="evidence" value="ECO:0007669"/>
    <property type="project" value="TreeGrafter"/>
</dbReference>
<dbReference type="GO" id="GO:0005886">
    <property type="term" value="C:plasma membrane"/>
    <property type="evidence" value="ECO:0007669"/>
    <property type="project" value="TreeGrafter"/>
</dbReference>
<evidence type="ECO:0000259" key="1">
    <source>
        <dbReference type="Pfam" id="PF05050"/>
    </source>
</evidence>
<dbReference type="PANTHER" id="PTHR34009">
    <property type="entry name" value="PROTEIN STAR"/>
    <property type="match status" value="1"/>
</dbReference>
<dbReference type="GO" id="GO:0005794">
    <property type="term" value="C:Golgi apparatus"/>
    <property type="evidence" value="ECO:0007669"/>
    <property type="project" value="TreeGrafter"/>
</dbReference>
<organism evidence="2 3">
    <name type="scientific">Cymbomonas tetramitiformis</name>
    <dbReference type="NCBI Taxonomy" id="36881"/>
    <lineage>
        <taxon>Eukaryota</taxon>
        <taxon>Viridiplantae</taxon>
        <taxon>Chlorophyta</taxon>
        <taxon>Pyramimonadophyceae</taxon>
        <taxon>Pyramimonadales</taxon>
        <taxon>Pyramimonadaceae</taxon>
        <taxon>Cymbomonas</taxon>
    </lineage>
</organism>
<dbReference type="InterPro" id="IPR006342">
    <property type="entry name" value="FkbM_mtfrase"/>
</dbReference>
<feature type="domain" description="Methyltransferase FkbM" evidence="1">
    <location>
        <begin position="22"/>
        <end position="100"/>
    </location>
</feature>
<comment type="caution">
    <text evidence="2">The sequence shown here is derived from an EMBL/GenBank/DDBJ whole genome shotgun (WGS) entry which is preliminary data.</text>
</comment>
<dbReference type="InterPro" id="IPR029063">
    <property type="entry name" value="SAM-dependent_MTases_sf"/>
</dbReference>
<evidence type="ECO:0000313" key="2">
    <source>
        <dbReference type="EMBL" id="KAK3239481.1"/>
    </source>
</evidence>
<dbReference type="AlphaFoldDB" id="A0AAE0ET03"/>
<dbReference type="InterPro" id="IPR053202">
    <property type="entry name" value="EGF_Rcpt_Signaling_Reg"/>
</dbReference>
<dbReference type="SUPFAM" id="SSF53335">
    <property type="entry name" value="S-adenosyl-L-methionine-dependent methyltransferases"/>
    <property type="match status" value="1"/>
</dbReference>
<dbReference type="PANTHER" id="PTHR34009:SF2">
    <property type="entry name" value="PROTEIN STAR"/>
    <property type="match status" value="1"/>
</dbReference>
<dbReference type="EMBL" id="LGRX02033904">
    <property type="protein sequence ID" value="KAK3239481.1"/>
    <property type="molecule type" value="Genomic_DNA"/>
</dbReference>
<protein>
    <recommendedName>
        <fullName evidence="1">Methyltransferase FkbM domain-containing protein</fullName>
    </recommendedName>
</protein>
<proteinExistence type="predicted"/>
<gene>
    <name evidence="2" type="ORF">CYMTET_50595</name>
</gene>
<name>A0AAE0ET03_9CHLO</name>
<evidence type="ECO:0000313" key="3">
    <source>
        <dbReference type="Proteomes" id="UP001190700"/>
    </source>
</evidence>